<accession>A0ABT1ZVZ2</accession>
<feature type="transmembrane region" description="Helical" evidence="1">
    <location>
        <begin position="12"/>
        <end position="32"/>
    </location>
</feature>
<evidence type="ECO:0000256" key="1">
    <source>
        <dbReference type="SAM" id="Phobius"/>
    </source>
</evidence>
<proteinExistence type="predicted"/>
<gene>
    <name evidence="2" type="ORF">NX784_21160</name>
</gene>
<keyword evidence="3" id="KW-1185">Reference proteome</keyword>
<evidence type="ECO:0000313" key="3">
    <source>
        <dbReference type="Proteomes" id="UP001204151"/>
    </source>
</evidence>
<feature type="transmembrane region" description="Helical" evidence="1">
    <location>
        <begin position="197"/>
        <end position="223"/>
    </location>
</feature>
<feature type="transmembrane region" description="Helical" evidence="1">
    <location>
        <begin position="235"/>
        <end position="253"/>
    </location>
</feature>
<dbReference type="Proteomes" id="UP001204151">
    <property type="component" value="Unassembled WGS sequence"/>
</dbReference>
<organism evidence="2 3">
    <name type="scientific">Massilia pinisoli</name>
    <dbReference type="NCBI Taxonomy" id="1772194"/>
    <lineage>
        <taxon>Bacteria</taxon>
        <taxon>Pseudomonadati</taxon>
        <taxon>Pseudomonadota</taxon>
        <taxon>Betaproteobacteria</taxon>
        <taxon>Burkholderiales</taxon>
        <taxon>Oxalobacteraceae</taxon>
        <taxon>Telluria group</taxon>
        <taxon>Massilia</taxon>
    </lineage>
</organism>
<dbReference type="EMBL" id="JANUGW010000018">
    <property type="protein sequence ID" value="MCS0584112.1"/>
    <property type="molecule type" value="Genomic_DNA"/>
</dbReference>
<dbReference type="RefSeq" id="WP_258818676.1">
    <property type="nucleotide sequence ID" value="NZ_JANUGW010000018.1"/>
</dbReference>
<keyword evidence="1" id="KW-1133">Transmembrane helix</keyword>
<reference evidence="2 3" key="1">
    <citation type="submission" date="2022-08" db="EMBL/GenBank/DDBJ databases">
        <title>Reclassification of Massilia species as members of the genera Telluria, Duganella, Pseudoduganella, Mokoshia gen. nov. and Zemynaea gen. nov. using orthogonal and non-orthogonal genome-based approaches.</title>
        <authorList>
            <person name="Bowman J.P."/>
        </authorList>
    </citation>
    <scope>NUCLEOTIDE SEQUENCE [LARGE SCALE GENOMIC DNA]</scope>
    <source>
        <strain evidence="2 3">JCM 31316</strain>
    </source>
</reference>
<feature type="transmembrane region" description="Helical" evidence="1">
    <location>
        <begin position="92"/>
        <end position="113"/>
    </location>
</feature>
<evidence type="ECO:0000313" key="2">
    <source>
        <dbReference type="EMBL" id="MCS0584112.1"/>
    </source>
</evidence>
<name>A0ABT1ZVZ2_9BURK</name>
<sequence>MRALLRKEWIEHRLFLLGLYLGGAVVLFMAWIVARDGVTPLRAWSTLVAAYGALMSVLLANRLVMREYGAGTQLFLEALPVGRGTVLATKWLAGWGALLSFFAPAFGLVLWGAREHVYLGGGLPGAIALRSGVFLLFVYTGAFAVALTLRLRFVVWGVLFFGVALFDQQAQMPLRTWPPFALVQLDMVVVPHVPWRALAITGTLTAALAAVALLLALAARGALPVVLARPLSARARTLVAFVLVGSAGLSTLVEHRAAAPPFRLQQAVSSRGETAVHVGWQGTVAGVPAAQLAERLASDLSALRTWLGLAPLAQLSLVPDAWREPDEITFEHGGAHHLVIRAALGAPDLSLPQLQEVARGAHIVDQSPVQGWREDRSWLVWGFASWWGSEQDGARRVLLQRRAAAAARLLAARGMDVRTALAVPDAMDEQLGDCLAVALSWRAVQTLRDRLGPERFRSLMRAALSGPGADDARALIETRATARLLDEAGVPLSDLARAVDAALAPLPAGPAPAALRVDAVPQAGALAALRYRVAGSAPAGLAVRYAVLRPMMGTIDSATTSWAGAAPDGVLPMTFAAGTRVFVTADAPDPALGCRYRLGAVRAEVP</sequence>
<keyword evidence="1" id="KW-0472">Membrane</keyword>
<protein>
    <submittedName>
        <fullName evidence="2">ABC transporter permease</fullName>
    </submittedName>
</protein>
<feature type="transmembrane region" description="Helical" evidence="1">
    <location>
        <begin position="44"/>
        <end position="64"/>
    </location>
</feature>
<comment type="caution">
    <text evidence="2">The sequence shown here is derived from an EMBL/GenBank/DDBJ whole genome shotgun (WGS) entry which is preliminary data.</text>
</comment>
<keyword evidence="1" id="KW-0812">Transmembrane</keyword>
<feature type="transmembrane region" description="Helical" evidence="1">
    <location>
        <begin position="125"/>
        <end position="146"/>
    </location>
</feature>
<feature type="transmembrane region" description="Helical" evidence="1">
    <location>
        <begin position="153"/>
        <end position="170"/>
    </location>
</feature>